<reference evidence="1" key="1">
    <citation type="journal article" date="2021" name="Proc. Natl. Acad. Sci. U.S.A.">
        <title>A Catalog of Tens of Thousands of Viruses from Human Metagenomes Reveals Hidden Associations with Chronic Diseases.</title>
        <authorList>
            <person name="Tisza M.J."/>
            <person name="Buck C.B."/>
        </authorList>
    </citation>
    <scope>NUCLEOTIDE SEQUENCE</scope>
    <source>
        <strain evidence="1">Ctrpg19</strain>
    </source>
</reference>
<protein>
    <submittedName>
        <fullName evidence="1">Mor transcription activator family</fullName>
    </submittedName>
</protein>
<name>A0A8S5MK52_9CAUD</name>
<dbReference type="EMBL" id="BK014923">
    <property type="protein sequence ID" value="DAD82709.1"/>
    <property type="molecule type" value="Genomic_DNA"/>
</dbReference>
<sequence>MLKNDVENLKQQDFYSLLLFTLYKMTNVPEYSSLSELAYILDKNNFLNLCEYFGGQTIKIPTIQDVESLVYSLLLYQYVNVQHMDYDEALTLIGHESCELRKVKSQYTELCKIMDKYHFETRGY</sequence>
<proteinExistence type="predicted"/>
<accession>A0A8S5MK52</accession>
<organism evidence="1">
    <name type="scientific">Siphoviridae sp. ctrpg19</name>
    <dbReference type="NCBI Taxonomy" id="2826481"/>
    <lineage>
        <taxon>Viruses</taxon>
        <taxon>Duplodnaviria</taxon>
        <taxon>Heunggongvirae</taxon>
        <taxon>Uroviricota</taxon>
        <taxon>Caudoviricetes</taxon>
    </lineage>
</organism>
<evidence type="ECO:0000313" key="1">
    <source>
        <dbReference type="EMBL" id="DAD82709.1"/>
    </source>
</evidence>